<dbReference type="InterPro" id="IPR050471">
    <property type="entry name" value="AB_hydrolase"/>
</dbReference>
<accession>A0A2K9DRB4</accession>
<sequence length="288" mass="31149">MTDTQQRSGGLPVRFVDATTRTVTAAGARFVHRELGADNDGMPLVGLTHLGANLDSWDPEFVDALAEKRRVILLGYRGVGASTGSVRDRFEDMAADAIAVVRALGLSRVDLFGLSMGGMVAQEIIRQVPDLVERVILAGTGPQHGPGLTAMTGVTVRTVLRGVVSFTNPTTLLFFTRTRAGKQAAKAYQARMKRRRIGRDTPVTPGVFRAQLRAVNRWGHQQGAVGTFAGRMLVLHGDSDRMVPPANAEALRDRFPGAEVLLFPDSGHGVVFQNRSAIADATHRFLQR</sequence>
<evidence type="ECO:0000313" key="2">
    <source>
        <dbReference type="EMBL" id="AUG29796.1"/>
    </source>
</evidence>
<evidence type="ECO:0000259" key="1">
    <source>
        <dbReference type="Pfam" id="PF00561"/>
    </source>
</evidence>
<dbReference type="Gene3D" id="3.40.50.1820">
    <property type="entry name" value="alpha/beta hydrolase"/>
    <property type="match status" value="1"/>
</dbReference>
<organism evidence="2 3">
    <name type="scientific">Microbacterium hominis</name>
    <dbReference type="NCBI Taxonomy" id="162426"/>
    <lineage>
        <taxon>Bacteria</taxon>
        <taxon>Bacillati</taxon>
        <taxon>Actinomycetota</taxon>
        <taxon>Actinomycetes</taxon>
        <taxon>Micrococcales</taxon>
        <taxon>Microbacteriaceae</taxon>
        <taxon>Microbacterium</taxon>
    </lineage>
</organism>
<feature type="domain" description="AB hydrolase-1" evidence="1">
    <location>
        <begin position="50"/>
        <end position="273"/>
    </location>
</feature>
<dbReference type="InterPro" id="IPR029058">
    <property type="entry name" value="AB_hydrolase_fold"/>
</dbReference>
<dbReference type="SUPFAM" id="SSF53474">
    <property type="entry name" value="alpha/beta-Hydrolases"/>
    <property type="match status" value="1"/>
</dbReference>
<dbReference type="PANTHER" id="PTHR43433">
    <property type="entry name" value="HYDROLASE, ALPHA/BETA FOLD FAMILY PROTEIN"/>
    <property type="match status" value="1"/>
</dbReference>
<dbReference type="PANTHER" id="PTHR43433:SF5">
    <property type="entry name" value="AB HYDROLASE-1 DOMAIN-CONTAINING PROTEIN"/>
    <property type="match status" value="1"/>
</dbReference>
<name>A0A2K9DRB4_9MICO</name>
<gene>
    <name evidence="2" type="ORF">CXR34_10280</name>
</gene>
<reference evidence="2 3" key="1">
    <citation type="submission" date="2017-12" db="EMBL/GenBank/DDBJ databases">
        <title>Isolation and characterization of estrogens degradatiion strain Microbacterium hominis SJTG1.</title>
        <authorList>
            <person name="Xiong W."/>
            <person name="Yin C."/>
            <person name="Zheng D."/>
            <person name="Liang R."/>
        </authorList>
    </citation>
    <scope>NUCLEOTIDE SEQUENCE [LARGE SCALE GENOMIC DNA]</scope>
    <source>
        <strain evidence="2 3">SJTG1</strain>
    </source>
</reference>
<dbReference type="AlphaFoldDB" id="A0A2K9DRB4"/>
<dbReference type="EMBL" id="CP025299">
    <property type="protein sequence ID" value="AUG29796.1"/>
    <property type="molecule type" value="Genomic_DNA"/>
</dbReference>
<protein>
    <submittedName>
        <fullName evidence="2">Alpha/beta hydrolase</fullName>
    </submittedName>
</protein>
<dbReference type="Proteomes" id="UP000233276">
    <property type="component" value="Chromosome"/>
</dbReference>
<dbReference type="GO" id="GO:0016787">
    <property type="term" value="F:hydrolase activity"/>
    <property type="evidence" value="ECO:0007669"/>
    <property type="project" value="UniProtKB-KW"/>
</dbReference>
<evidence type="ECO:0000313" key="3">
    <source>
        <dbReference type="Proteomes" id="UP000233276"/>
    </source>
</evidence>
<keyword evidence="2" id="KW-0378">Hydrolase</keyword>
<dbReference type="InterPro" id="IPR000073">
    <property type="entry name" value="AB_hydrolase_1"/>
</dbReference>
<proteinExistence type="predicted"/>
<dbReference type="Pfam" id="PF00561">
    <property type="entry name" value="Abhydrolase_1"/>
    <property type="match status" value="1"/>
</dbReference>
<dbReference type="PRINTS" id="PR00111">
    <property type="entry name" value="ABHYDROLASE"/>
</dbReference>
<dbReference type="KEGG" id="mhos:CXR34_10280"/>
<dbReference type="RefSeq" id="WP_101306324.1">
    <property type="nucleotide sequence ID" value="NZ_CP025299.1"/>
</dbReference>